<accession>A0A372JTE7</accession>
<organism evidence="2 3">
    <name type="scientific">Actinomadura logoneensis</name>
    <dbReference type="NCBI Taxonomy" id="2293572"/>
    <lineage>
        <taxon>Bacteria</taxon>
        <taxon>Bacillati</taxon>
        <taxon>Actinomycetota</taxon>
        <taxon>Actinomycetes</taxon>
        <taxon>Streptosporangiales</taxon>
        <taxon>Thermomonosporaceae</taxon>
        <taxon>Actinomadura</taxon>
    </lineage>
</organism>
<reference evidence="2 3" key="1">
    <citation type="submission" date="2018-08" db="EMBL/GenBank/DDBJ databases">
        <title>Actinomadura jelena sp. nov., a novel Actinomycete isolated from soil in Chad.</title>
        <authorList>
            <person name="Shi L."/>
        </authorList>
    </citation>
    <scope>NUCLEOTIDE SEQUENCE [LARGE SCALE GENOMIC DNA]</scope>
    <source>
        <strain evidence="2 3">NEAU-G17</strain>
    </source>
</reference>
<protein>
    <submittedName>
        <fullName evidence="2">Uncharacterized protein</fullName>
    </submittedName>
</protein>
<dbReference type="Proteomes" id="UP000261811">
    <property type="component" value="Unassembled WGS sequence"/>
</dbReference>
<keyword evidence="3" id="KW-1185">Reference proteome</keyword>
<proteinExistence type="predicted"/>
<gene>
    <name evidence="2" type="ORF">DZF91_01975</name>
</gene>
<name>A0A372JTE7_9ACTN</name>
<evidence type="ECO:0000313" key="2">
    <source>
        <dbReference type="EMBL" id="RFU43287.1"/>
    </source>
</evidence>
<comment type="caution">
    <text evidence="2">The sequence shown here is derived from an EMBL/GenBank/DDBJ whole genome shotgun (WGS) entry which is preliminary data.</text>
</comment>
<dbReference type="AlphaFoldDB" id="A0A372JTE7"/>
<feature type="region of interest" description="Disordered" evidence="1">
    <location>
        <begin position="29"/>
        <end position="69"/>
    </location>
</feature>
<evidence type="ECO:0000256" key="1">
    <source>
        <dbReference type="SAM" id="MobiDB-lite"/>
    </source>
</evidence>
<dbReference type="EMBL" id="QURH01000036">
    <property type="protein sequence ID" value="RFU43287.1"/>
    <property type="molecule type" value="Genomic_DNA"/>
</dbReference>
<evidence type="ECO:0000313" key="3">
    <source>
        <dbReference type="Proteomes" id="UP000261811"/>
    </source>
</evidence>
<sequence length="69" mass="6552">MAFGVVGGGGAGIAGGANVHAVRRVGARSSYQAGGGGDGGAASSDRADLTAVARARPSGFARPVRPDSL</sequence>